<dbReference type="InterPro" id="IPR008927">
    <property type="entry name" value="6-PGluconate_DH-like_C_sf"/>
</dbReference>
<proteinExistence type="predicted"/>
<evidence type="ECO:0000259" key="3">
    <source>
        <dbReference type="Pfam" id="PF01232"/>
    </source>
</evidence>
<dbReference type="SUPFAM" id="SSF48179">
    <property type="entry name" value="6-phosphogluconate dehydrogenase C-terminal domain-like"/>
    <property type="match status" value="1"/>
</dbReference>
<keyword evidence="1" id="KW-0560">Oxidoreductase</keyword>
<dbReference type="PANTHER" id="PTHR43362">
    <property type="entry name" value="MANNITOL DEHYDROGENASE DSF1-RELATED"/>
    <property type="match status" value="1"/>
</dbReference>
<feature type="domain" description="Mannitol dehydrogenase C-terminal" evidence="4">
    <location>
        <begin position="315"/>
        <end position="511"/>
    </location>
</feature>
<dbReference type="SUPFAM" id="SSF51735">
    <property type="entry name" value="NAD(P)-binding Rossmann-fold domains"/>
    <property type="match status" value="1"/>
</dbReference>
<reference evidence="5" key="1">
    <citation type="journal article" date="2016" name="Genome Announc.">
        <title>Draft Genome Sequence of the Syntrophic Lactate-Degrading Bacterium Tepidanaerobacter syntrophicus JLT.</title>
        <authorList>
            <person name="Matsuura N."/>
            <person name="Ohashi A."/>
            <person name="Tourlousse D.M."/>
            <person name="Sekiguchi Y."/>
        </authorList>
    </citation>
    <scope>NUCLEOTIDE SEQUENCE [LARGE SCALE GENOMIC DNA]</scope>
    <source>
        <strain evidence="5">JL</strain>
    </source>
</reference>
<dbReference type="Gene3D" id="3.40.50.720">
    <property type="entry name" value="NAD(P)-binding Rossmann-like Domain"/>
    <property type="match status" value="1"/>
</dbReference>
<dbReference type="PANTHER" id="PTHR43362:SF1">
    <property type="entry name" value="MANNITOL DEHYDROGENASE 2-RELATED"/>
    <property type="match status" value="1"/>
</dbReference>
<dbReference type="RefSeq" id="WP_059033796.1">
    <property type="nucleotide sequence ID" value="NZ_BSDN01000007.1"/>
</dbReference>
<organism evidence="5">
    <name type="scientific">Tepidanaerobacter syntrophicus</name>
    <dbReference type="NCBI Taxonomy" id="224999"/>
    <lineage>
        <taxon>Bacteria</taxon>
        <taxon>Bacillati</taxon>
        <taxon>Bacillota</taxon>
        <taxon>Clostridia</taxon>
        <taxon>Thermosediminibacterales</taxon>
        <taxon>Tepidanaerobacteraceae</taxon>
        <taxon>Tepidanaerobacter</taxon>
    </lineage>
</organism>
<gene>
    <name evidence="5" type="ORF">TSYNT_9310</name>
</gene>
<name>A0A0U9HHM8_9FIRM</name>
<dbReference type="Proteomes" id="UP000062160">
    <property type="component" value="Unassembled WGS sequence"/>
</dbReference>
<evidence type="ECO:0000256" key="1">
    <source>
        <dbReference type="ARBA" id="ARBA00023002"/>
    </source>
</evidence>
<dbReference type="InterPro" id="IPR050988">
    <property type="entry name" value="Mannitol_DH/Oxidoreductase"/>
</dbReference>
<keyword evidence="6" id="KW-1185">Reference proteome</keyword>
<dbReference type="AlphaFoldDB" id="A0A0U9HHM8"/>
<evidence type="ECO:0000256" key="2">
    <source>
        <dbReference type="ARBA" id="ARBA00048615"/>
    </source>
</evidence>
<evidence type="ECO:0000259" key="4">
    <source>
        <dbReference type="Pfam" id="PF08125"/>
    </source>
</evidence>
<dbReference type="InterPro" id="IPR013328">
    <property type="entry name" value="6PGD_dom2"/>
</dbReference>
<dbReference type="InterPro" id="IPR013118">
    <property type="entry name" value="Mannitol_DH_C"/>
</dbReference>
<dbReference type="STRING" id="224999.GCA_001485475_02093"/>
<dbReference type="OrthoDB" id="271711at2"/>
<dbReference type="EMBL" id="DF977003">
    <property type="protein sequence ID" value="GAQ26054.1"/>
    <property type="molecule type" value="Genomic_DNA"/>
</dbReference>
<dbReference type="Pfam" id="PF01232">
    <property type="entry name" value="Mannitol_dh"/>
    <property type="match status" value="1"/>
</dbReference>
<dbReference type="Gene3D" id="1.10.1040.10">
    <property type="entry name" value="N-(1-d-carboxylethyl)-l-norvaline Dehydrogenase, domain 2"/>
    <property type="match status" value="1"/>
</dbReference>
<evidence type="ECO:0000313" key="6">
    <source>
        <dbReference type="Proteomes" id="UP000062160"/>
    </source>
</evidence>
<comment type="catalytic activity">
    <reaction evidence="2">
        <text>D-mannitol 1-phosphate + NAD(+) = beta-D-fructose 6-phosphate + NADH + H(+)</text>
        <dbReference type="Rhea" id="RHEA:19661"/>
        <dbReference type="ChEBI" id="CHEBI:15378"/>
        <dbReference type="ChEBI" id="CHEBI:57540"/>
        <dbReference type="ChEBI" id="CHEBI:57634"/>
        <dbReference type="ChEBI" id="CHEBI:57945"/>
        <dbReference type="ChEBI" id="CHEBI:61381"/>
        <dbReference type="EC" id="1.1.1.17"/>
    </reaction>
</comment>
<dbReference type="InterPro" id="IPR013131">
    <property type="entry name" value="Mannitol_DH_N"/>
</dbReference>
<sequence>MKLNISNLKNKEFWQRKGYQLPNFDIEKMKENTLKNPMWLHFGAGNIFRAFPAALQQDLLDKGLSDRGIIVCESYDEEIIEKAYTPYDNLSILITLKADGSIDKKIIASIASAMNVRDSLNKLIDIFTHPSLQIASFTITEKGYSLVDSSGSYPKEIAEDLEGNFQTPKTLMGTIAFLCYKRYLAGKLPITLLSLDNCSHNGSKLHDAVKTFADSWVENKKVDAGFLEYIQNQQFVSFPWTMIDKITPRPSEQVKAMLEADGLEDVEIIKTKKNTYVASFVNAEQTQYLVVEDVFPNSRPPLEEAGVIFTDREIVDKVEKMKVCTCLNPLHTALAIYGCLLGYTSIADEMKDKHLKKFIEKLGYEEGLPVVVDPGIIKPEEFLKEVIEERLPNPFVPDTPQRIACDTSQKIPVRFGETLKAYISTGKRDISTLTYIPLFFAGWLRYLMGIDDEGKPFAPSPDPMLEVLQGYIKDISLGDKGPFTDSLKPILSDEKIFGVDLYKYKLAPKVENMFTELVAGKGAVRKTLEKYVSD</sequence>
<dbReference type="GO" id="GO:0008926">
    <property type="term" value="F:mannitol-1-phosphate 5-dehydrogenase activity"/>
    <property type="evidence" value="ECO:0007669"/>
    <property type="project" value="UniProtKB-EC"/>
</dbReference>
<accession>A0A0U9HHM8</accession>
<evidence type="ECO:0000313" key="5">
    <source>
        <dbReference type="EMBL" id="GAQ26054.1"/>
    </source>
</evidence>
<dbReference type="Pfam" id="PF08125">
    <property type="entry name" value="Mannitol_dh_C"/>
    <property type="match status" value="1"/>
</dbReference>
<feature type="domain" description="Mannitol dehydrogenase N-terminal" evidence="3">
    <location>
        <begin position="40"/>
        <end position="303"/>
    </location>
</feature>
<protein>
    <submittedName>
        <fullName evidence="5">Fructuronate reductase</fullName>
    </submittedName>
</protein>
<dbReference type="InterPro" id="IPR036291">
    <property type="entry name" value="NAD(P)-bd_dom_sf"/>
</dbReference>